<name>A0A8J5XP01_DIALT</name>
<sequence length="1719" mass="181095">MRGCAPSALDAEPAPPSAARRAVVRIVSHASFDRAILALILADAGAYALVGPVRAEPAWMSRLSLASQLVFTSELLLRAYAHSPCRFVRDRWNALDGAIVGALWLPYALPSSGEWTWVRCVRALRLLRSVRRLPALRALVETMARASGGLRDVLALLTLLLGFFAILGVQLFQGTMRGRCLLRPLADGGADFDEDEDAVVCWPPRHARRACAPDRVCVDVGRNPHSGAVGFDHFGQALLTCFQVITLEGWTELMHAEMGALGTPSAAFFVALVVLGSLLALNLLLVVMYERFEPARAPADGGDATVAARAARAGELGEGRAELDAEAAVPNSRASAKSASAAADPEVPAVHLEVPAAVLERPAADSTLPAAEARWSRPQPEEGTPHGALSPPADWRDEQWERVSTAVTLANTLALCCYYAGMPIRLERALEALNVCFVAFFATELALTLRRVGVGALVSDPLSALDGVVVLLALLELINALGVGAGAMDVSALRAMRLLRVARLARTLPRVRHVIAIMAHSMLDLGALLALLVLLLAVYALLGMQLFGGRFASADANPAVAESAWRAPLGVAVGGRPRAHFDDFARAMLSAMIVLSGEGWNELMYAAFPISRVEAIGYFCSLVVLGNFILVNLVVTILIANVARTSADERGVDGAAAKSDAQADARARGAARAGALERARASTVEALSGLAATAPSPDSAGAAGGHAPTEPTRSASRVMLLPTDAPRSGDDDDGARAREDDGVCTRAWRRARARARALVAAPAFERALSVLIALSALELALQGAPPGPGELIARGAGARARSLAFSRVEALVTLLFAAECALRHLAVGARAYWACAWCRMDGAVVVLTLGSLVASEGGGVCNVLRLARLLRPLRLVRRNSGVRVVVRALLRTLPQVLSVCAVCALFVLVFAILGVQLLGGKFASCTDASVRTRGACTGHFWEEGATAASSREWRNPSIGSFDSVPAAALLLFELSSLEGWPTAMFRGIDAVGAGRAPELDHAPARAIFFVGWTLVGGLFMRNLFIGVIVDTFDATKRADDGLLFVTPEQRHWVRVQELMLRARALVRVSRPRGDPFGARLFDVLSSERFERGMLLVVGASTVCMAFEALETPPAVAAALRGADVAFVTILALEAAAKLRCYTARKYFADAWHRVDFAVLCGSALELVLSAADARGELPLPPALLRALRALRSARVLRAAHSARGLRRLLSTVLCSLPSLANVLLLLLLVEFVSAVLAMHLFGRMTSGDALGEHANFASLPAALLVLFACATGEEWTTVMHDAMHADGCVPGRFGGVLAWDGCVPAAAIPFFVLYTLLSTFVVLNILIAIILDQYGALGLGAHGARGGEVAAQLTAEHIDGFRDAWAALDPDATLRLRAADLSELLDNTPYPLGLKGHRSVRPRADRVRFVRALELSAYSGDAEQGSGALDRSSDADARGSADATGGGCGDTSGGGWVTYHDAIDAMITIAFGTRVLAADVESRSALALKTRQKRRWQQLANLRAVVGVLRTGGAPEPARTHALCTLLEAKLVPCVGRSQRAQGASGDGMGAVTGGEDEALLSQLRVEPVARVFAVVQVQRRFRENVAAARAKRIRDCTSAEPAAATGARAQTAVPCACAVPAPHSDGAAPLTPPGCRPSPCPPNLPTAMPARASACSAAADETTRAVRAGADGGGDVGDGVWQGLRYAPQGGAEWRFALEANPRRASDADSAAGSESDE</sequence>
<feature type="region of interest" description="Disordered" evidence="7">
    <location>
        <begin position="1700"/>
        <end position="1719"/>
    </location>
</feature>
<evidence type="ECO:0000256" key="3">
    <source>
        <dbReference type="ARBA" id="ARBA00022989"/>
    </source>
</evidence>
<keyword evidence="6" id="KW-0813">Transport</keyword>
<dbReference type="Gene3D" id="1.20.120.350">
    <property type="entry name" value="Voltage-gated potassium channels. Chain C"/>
    <property type="match status" value="4"/>
</dbReference>
<dbReference type="GO" id="GO:0046872">
    <property type="term" value="F:metal ion binding"/>
    <property type="evidence" value="ECO:0007669"/>
    <property type="project" value="UniProtKB-KW"/>
</dbReference>
<feature type="region of interest" description="Disordered" evidence="7">
    <location>
        <begin position="695"/>
        <end position="739"/>
    </location>
</feature>
<evidence type="ECO:0000256" key="6">
    <source>
        <dbReference type="RuleBase" id="RU003808"/>
    </source>
</evidence>
<feature type="transmembrane region" description="Helical" evidence="8">
    <location>
        <begin position="896"/>
        <end position="919"/>
    </location>
</feature>
<feature type="transmembrane region" description="Helical" evidence="8">
    <location>
        <begin position="1306"/>
        <end position="1331"/>
    </location>
</feature>
<organism evidence="10 11">
    <name type="scientific">Diacronema lutheri</name>
    <name type="common">Unicellular marine alga</name>
    <name type="synonym">Monochrysis lutheri</name>
    <dbReference type="NCBI Taxonomy" id="2081491"/>
    <lineage>
        <taxon>Eukaryota</taxon>
        <taxon>Haptista</taxon>
        <taxon>Haptophyta</taxon>
        <taxon>Pavlovophyceae</taxon>
        <taxon>Pavlovales</taxon>
        <taxon>Pavlovaceae</taxon>
        <taxon>Diacronema</taxon>
    </lineage>
</organism>
<dbReference type="GO" id="GO:0005891">
    <property type="term" value="C:voltage-gated calcium channel complex"/>
    <property type="evidence" value="ECO:0007669"/>
    <property type="project" value="InterPro"/>
</dbReference>
<feature type="transmembrane region" description="Helical" evidence="8">
    <location>
        <begin position="615"/>
        <end position="640"/>
    </location>
</feature>
<gene>
    <name evidence="10" type="ORF">KFE25_002804</name>
</gene>
<comment type="subcellular location">
    <subcellularLocation>
        <location evidence="1 6">Membrane</location>
        <topology evidence="1 6">Multi-pass membrane protein</topology>
    </subcellularLocation>
</comment>
<dbReference type="Proteomes" id="UP000751190">
    <property type="component" value="Unassembled WGS sequence"/>
</dbReference>
<feature type="region of interest" description="Disordered" evidence="7">
    <location>
        <begin position="369"/>
        <end position="393"/>
    </location>
</feature>
<keyword evidence="5 6" id="KW-0106">Calcium</keyword>
<feature type="domain" description="Ion transport" evidence="9">
    <location>
        <begin position="30"/>
        <end position="293"/>
    </location>
</feature>
<proteinExistence type="inferred from homology"/>
<dbReference type="Gene3D" id="1.10.287.70">
    <property type="match status" value="4"/>
</dbReference>
<keyword evidence="6" id="KW-0109">Calcium transport</keyword>
<dbReference type="PANTHER" id="PTHR10037">
    <property type="entry name" value="VOLTAGE-GATED CATION CHANNEL CALCIUM AND SODIUM"/>
    <property type="match status" value="1"/>
</dbReference>
<feature type="transmembrane region" description="Helical" evidence="8">
    <location>
        <begin position="432"/>
        <end position="449"/>
    </location>
</feature>
<feature type="transmembrane region" description="Helical" evidence="8">
    <location>
        <begin position="1254"/>
        <end position="1273"/>
    </location>
</feature>
<keyword evidence="4 8" id="KW-0472">Membrane</keyword>
<feature type="transmembrane region" description="Helical" evidence="8">
    <location>
        <begin position="514"/>
        <end position="542"/>
    </location>
</feature>
<evidence type="ECO:0000256" key="4">
    <source>
        <dbReference type="ARBA" id="ARBA00023136"/>
    </source>
</evidence>
<evidence type="ECO:0000313" key="11">
    <source>
        <dbReference type="Proteomes" id="UP000751190"/>
    </source>
</evidence>
<keyword evidence="11" id="KW-1185">Reference proteome</keyword>
<feature type="domain" description="Ion transport" evidence="9">
    <location>
        <begin position="762"/>
        <end position="1037"/>
    </location>
</feature>
<keyword evidence="6" id="KW-0851">Voltage-gated channel</keyword>
<dbReference type="GO" id="GO:0005248">
    <property type="term" value="F:voltage-gated sodium channel activity"/>
    <property type="evidence" value="ECO:0007669"/>
    <property type="project" value="TreeGrafter"/>
</dbReference>
<evidence type="ECO:0000256" key="1">
    <source>
        <dbReference type="ARBA" id="ARBA00004141"/>
    </source>
</evidence>
<dbReference type="GO" id="GO:0005245">
    <property type="term" value="F:voltage-gated calcium channel activity"/>
    <property type="evidence" value="ECO:0007669"/>
    <property type="project" value="InterPro"/>
</dbReference>
<keyword evidence="3 8" id="KW-1133">Transmembrane helix</keyword>
<protein>
    <recommendedName>
        <fullName evidence="9">Ion transport domain-containing protein</fullName>
    </recommendedName>
</protein>
<keyword evidence="2 8" id="KW-0812">Transmembrane</keyword>
<keyword evidence="5" id="KW-0479">Metal-binding</keyword>
<dbReference type="InterPro" id="IPR027359">
    <property type="entry name" value="Volt_channel_dom_sf"/>
</dbReference>
<feature type="compositionally biased region" description="Low complexity" evidence="7">
    <location>
        <begin position="695"/>
        <end position="708"/>
    </location>
</feature>
<feature type="transmembrane region" description="Helical" evidence="8">
    <location>
        <begin position="266"/>
        <end position="289"/>
    </location>
</feature>
<dbReference type="OMA" id="HEDAHIT"/>
<evidence type="ECO:0000256" key="7">
    <source>
        <dbReference type="SAM" id="MobiDB-lite"/>
    </source>
</evidence>
<comment type="caution">
    <text evidence="10">The sequence shown here is derived from an EMBL/GenBank/DDBJ whole genome shotgun (WGS) entry which is preliminary data.</text>
</comment>
<dbReference type="PANTHER" id="PTHR10037:SF62">
    <property type="entry name" value="SODIUM CHANNEL PROTEIN 60E"/>
    <property type="match status" value="1"/>
</dbReference>
<evidence type="ECO:0000256" key="5">
    <source>
        <dbReference type="PIRSR" id="PIRSR602077-1"/>
    </source>
</evidence>
<dbReference type="InterPro" id="IPR043203">
    <property type="entry name" value="VGCC_Ca_Na"/>
</dbReference>
<dbReference type="Pfam" id="PF00520">
    <property type="entry name" value="Ion_trans"/>
    <property type="match status" value="4"/>
</dbReference>
<evidence type="ECO:0000256" key="2">
    <source>
        <dbReference type="ARBA" id="ARBA00022692"/>
    </source>
</evidence>
<accession>A0A8J5XP01</accession>
<feature type="transmembrane region" description="Helical" evidence="8">
    <location>
        <begin position="153"/>
        <end position="172"/>
    </location>
</feature>
<dbReference type="PRINTS" id="PR00167">
    <property type="entry name" value="CACHANNEL"/>
</dbReference>
<feature type="transmembrane region" description="Helical" evidence="8">
    <location>
        <begin position="1219"/>
        <end position="1242"/>
    </location>
</feature>
<dbReference type="GO" id="GO:0001518">
    <property type="term" value="C:voltage-gated sodium channel complex"/>
    <property type="evidence" value="ECO:0007669"/>
    <property type="project" value="TreeGrafter"/>
</dbReference>
<feature type="domain" description="Ion transport" evidence="9">
    <location>
        <begin position="1089"/>
        <end position="1335"/>
    </location>
</feature>
<dbReference type="OrthoDB" id="431720at2759"/>
<dbReference type="Gene3D" id="1.10.238.10">
    <property type="entry name" value="EF-hand"/>
    <property type="match status" value="1"/>
</dbReference>
<dbReference type="EMBL" id="JAGTXO010000010">
    <property type="protein sequence ID" value="KAG8465497.1"/>
    <property type="molecule type" value="Genomic_DNA"/>
</dbReference>
<evidence type="ECO:0000256" key="8">
    <source>
        <dbReference type="SAM" id="Phobius"/>
    </source>
</evidence>
<evidence type="ECO:0000259" key="9">
    <source>
        <dbReference type="Pfam" id="PF00520"/>
    </source>
</evidence>
<feature type="region of interest" description="Disordered" evidence="7">
    <location>
        <begin position="1422"/>
        <end position="1447"/>
    </location>
</feature>
<feature type="transmembrane region" description="Helical" evidence="8">
    <location>
        <begin position="469"/>
        <end position="493"/>
    </location>
</feature>
<feature type="compositionally biased region" description="Low complexity" evidence="7">
    <location>
        <begin position="1709"/>
        <end position="1719"/>
    </location>
</feature>
<feature type="binding site" evidence="5">
    <location>
        <position position="978"/>
    </location>
    <ligand>
        <name>Ca(2+)</name>
        <dbReference type="ChEBI" id="CHEBI:29108"/>
    </ligand>
</feature>
<feature type="domain" description="Ion transport" evidence="9">
    <location>
        <begin position="400"/>
        <end position="648"/>
    </location>
</feature>
<keyword evidence="6" id="KW-0407">Ion channel</keyword>
<dbReference type="InterPro" id="IPR005821">
    <property type="entry name" value="Ion_trans_dom"/>
</dbReference>
<keyword evidence="6" id="KW-0406">Ion transport</keyword>
<evidence type="ECO:0000313" key="10">
    <source>
        <dbReference type="EMBL" id="KAG8465497.1"/>
    </source>
</evidence>
<comment type="similarity">
    <text evidence="6">Belongs to the calcium channel alpha-1 subunit (TC 1.A.1.11) family.</text>
</comment>
<keyword evidence="6" id="KW-0107">Calcium channel</keyword>
<reference evidence="10" key="1">
    <citation type="submission" date="2021-05" db="EMBL/GenBank/DDBJ databases">
        <title>The genome of the haptophyte Pavlova lutheri (Diacronema luteri, Pavlovales) - a model for lipid biosynthesis in eukaryotic algae.</title>
        <authorList>
            <person name="Hulatt C.J."/>
            <person name="Posewitz M.C."/>
        </authorList>
    </citation>
    <scope>NUCLEOTIDE SEQUENCE</scope>
    <source>
        <strain evidence="10">NIVA-4/92</strain>
    </source>
</reference>
<dbReference type="SUPFAM" id="SSF81324">
    <property type="entry name" value="Voltage-gated potassium channels"/>
    <property type="match status" value="4"/>
</dbReference>
<dbReference type="InterPro" id="IPR002077">
    <property type="entry name" value="VDCCAlpha1"/>
</dbReference>